<evidence type="ECO:0000256" key="11">
    <source>
        <dbReference type="ARBA" id="ARBA00022759"/>
    </source>
</evidence>
<keyword evidence="8 14" id="KW-0963">Cytoplasm</keyword>
<keyword evidence="12 14" id="KW-0378">Hydrolase</keyword>
<feature type="domain" description="RNase H type-2" evidence="17">
    <location>
        <begin position="24"/>
        <end position="214"/>
    </location>
</feature>
<dbReference type="EC" id="3.1.26.4" evidence="6 14"/>
<comment type="function">
    <text evidence="3 14 16">Endonuclease that specifically degrades the RNA of RNA-DNA hybrids.</text>
</comment>
<evidence type="ECO:0000256" key="15">
    <source>
        <dbReference type="PROSITE-ProRule" id="PRU01319"/>
    </source>
</evidence>
<evidence type="ECO:0000256" key="14">
    <source>
        <dbReference type="HAMAP-Rule" id="MF_00052"/>
    </source>
</evidence>
<evidence type="ECO:0000313" key="19">
    <source>
        <dbReference type="Proteomes" id="UP000254808"/>
    </source>
</evidence>
<dbReference type="InterPro" id="IPR022898">
    <property type="entry name" value="RNase_HII"/>
</dbReference>
<dbReference type="AlphaFoldDB" id="A0A345UN05"/>
<dbReference type="NCBIfam" id="NF000595">
    <property type="entry name" value="PRK00015.1-3"/>
    <property type="match status" value="1"/>
</dbReference>
<dbReference type="GO" id="GO:0006298">
    <property type="term" value="P:mismatch repair"/>
    <property type="evidence" value="ECO:0007669"/>
    <property type="project" value="TreeGrafter"/>
</dbReference>
<evidence type="ECO:0000256" key="10">
    <source>
        <dbReference type="ARBA" id="ARBA00022723"/>
    </source>
</evidence>
<feature type="binding site" evidence="14 15">
    <location>
        <position position="123"/>
    </location>
    <ligand>
        <name>a divalent metal cation</name>
        <dbReference type="ChEBI" id="CHEBI:60240"/>
    </ligand>
</feature>
<dbReference type="GO" id="GO:0004523">
    <property type="term" value="F:RNA-DNA hybrid ribonuclease activity"/>
    <property type="evidence" value="ECO:0007669"/>
    <property type="project" value="UniProtKB-UniRule"/>
</dbReference>
<comment type="subcellular location">
    <subcellularLocation>
        <location evidence="4 14">Cytoplasm</location>
    </subcellularLocation>
</comment>
<dbReference type="InterPro" id="IPR001352">
    <property type="entry name" value="RNase_HII/HIII"/>
</dbReference>
<feature type="binding site" evidence="14 15">
    <location>
        <position position="31"/>
    </location>
    <ligand>
        <name>a divalent metal cation</name>
        <dbReference type="ChEBI" id="CHEBI:60240"/>
    </ligand>
</feature>
<name>A0A345UN05_9BACT</name>
<dbReference type="KEGG" id="cprv:CYPRO_2615"/>
<dbReference type="PROSITE" id="PS51975">
    <property type="entry name" value="RNASE_H_2"/>
    <property type="match status" value="1"/>
</dbReference>
<keyword evidence="13 14" id="KW-0464">Manganese</keyword>
<dbReference type="GO" id="GO:0003723">
    <property type="term" value="F:RNA binding"/>
    <property type="evidence" value="ECO:0007669"/>
    <property type="project" value="UniProtKB-UniRule"/>
</dbReference>
<keyword evidence="11 14" id="KW-0255">Endonuclease</keyword>
<evidence type="ECO:0000256" key="9">
    <source>
        <dbReference type="ARBA" id="ARBA00022722"/>
    </source>
</evidence>
<keyword evidence="9 14" id="KW-0540">Nuclease</keyword>
<dbReference type="InterPro" id="IPR012337">
    <property type="entry name" value="RNaseH-like_sf"/>
</dbReference>
<comment type="similarity">
    <text evidence="5 14 16">Belongs to the RNase HII family.</text>
</comment>
<evidence type="ECO:0000256" key="2">
    <source>
        <dbReference type="ARBA" id="ARBA00001946"/>
    </source>
</evidence>
<dbReference type="PANTHER" id="PTHR10954">
    <property type="entry name" value="RIBONUCLEASE H2 SUBUNIT A"/>
    <property type="match status" value="1"/>
</dbReference>
<dbReference type="Proteomes" id="UP000254808">
    <property type="component" value="Chromosome"/>
</dbReference>
<evidence type="ECO:0000256" key="16">
    <source>
        <dbReference type="RuleBase" id="RU003515"/>
    </source>
</evidence>
<dbReference type="GO" id="GO:0032299">
    <property type="term" value="C:ribonuclease H2 complex"/>
    <property type="evidence" value="ECO:0007669"/>
    <property type="project" value="TreeGrafter"/>
</dbReference>
<evidence type="ECO:0000256" key="13">
    <source>
        <dbReference type="ARBA" id="ARBA00023211"/>
    </source>
</evidence>
<dbReference type="CDD" id="cd07182">
    <property type="entry name" value="RNase_HII_bacteria_HII_like"/>
    <property type="match status" value="1"/>
</dbReference>
<feature type="binding site" evidence="14 15">
    <location>
        <position position="30"/>
    </location>
    <ligand>
        <name>a divalent metal cation</name>
        <dbReference type="ChEBI" id="CHEBI:60240"/>
    </ligand>
</feature>
<evidence type="ECO:0000313" key="18">
    <source>
        <dbReference type="EMBL" id="AXJ01857.1"/>
    </source>
</evidence>
<dbReference type="InterPro" id="IPR036397">
    <property type="entry name" value="RNaseH_sf"/>
</dbReference>
<dbReference type="GO" id="GO:0030145">
    <property type="term" value="F:manganese ion binding"/>
    <property type="evidence" value="ECO:0007669"/>
    <property type="project" value="UniProtKB-UniRule"/>
</dbReference>
<comment type="cofactor">
    <cofactor evidence="14 15">
        <name>Mn(2+)</name>
        <dbReference type="ChEBI" id="CHEBI:29035"/>
    </cofactor>
    <cofactor evidence="14 15">
        <name>Mg(2+)</name>
        <dbReference type="ChEBI" id="CHEBI:18420"/>
    </cofactor>
    <text evidence="14 15">Manganese or magnesium. Binds 1 divalent metal ion per monomer in the absence of substrate. May bind a second metal ion after substrate binding.</text>
</comment>
<dbReference type="EMBL" id="CP027806">
    <property type="protein sequence ID" value="AXJ01857.1"/>
    <property type="molecule type" value="Genomic_DNA"/>
</dbReference>
<proteinExistence type="inferred from homology"/>
<evidence type="ECO:0000256" key="1">
    <source>
        <dbReference type="ARBA" id="ARBA00000077"/>
    </source>
</evidence>
<protein>
    <recommendedName>
        <fullName evidence="7 14">Ribonuclease HII</fullName>
        <shortName evidence="14">RNase HII</shortName>
        <ecNumber evidence="6 14">3.1.26.4</ecNumber>
    </recommendedName>
</protein>
<accession>A0A345UN05</accession>
<dbReference type="PANTHER" id="PTHR10954:SF18">
    <property type="entry name" value="RIBONUCLEASE HII"/>
    <property type="match status" value="1"/>
</dbReference>
<dbReference type="GO" id="GO:0005737">
    <property type="term" value="C:cytoplasm"/>
    <property type="evidence" value="ECO:0007669"/>
    <property type="project" value="UniProtKB-SubCell"/>
</dbReference>
<evidence type="ECO:0000256" key="7">
    <source>
        <dbReference type="ARBA" id="ARBA00019179"/>
    </source>
</evidence>
<evidence type="ECO:0000256" key="8">
    <source>
        <dbReference type="ARBA" id="ARBA00022490"/>
    </source>
</evidence>
<organism evidence="18 19">
    <name type="scientific">Cyclonatronum proteinivorum</name>
    <dbReference type="NCBI Taxonomy" id="1457365"/>
    <lineage>
        <taxon>Bacteria</taxon>
        <taxon>Pseudomonadati</taxon>
        <taxon>Balneolota</taxon>
        <taxon>Balneolia</taxon>
        <taxon>Balneolales</taxon>
        <taxon>Cyclonatronaceae</taxon>
        <taxon>Cyclonatronum</taxon>
    </lineage>
</organism>
<comment type="cofactor">
    <cofactor evidence="2">
        <name>Mg(2+)</name>
        <dbReference type="ChEBI" id="CHEBI:18420"/>
    </cofactor>
</comment>
<dbReference type="HAMAP" id="MF_00052_B">
    <property type="entry name" value="RNase_HII_B"/>
    <property type="match status" value="1"/>
</dbReference>
<evidence type="ECO:0000256" key="3">
    <source>
        <dbReference type="ARBA" id="ARBA00004065"/>
    </source>
</evidence>
<dbReference type="Gene3D" id="3.30.420.10">
    <property type="entry name" value="Ribonuclease H-like superfamily/Ribonuclease H"/>
    <property type="match status" value="1"/>
</dbReference>
<comment type="catalytic activity">
    <reaction evidence="1 14 15 16">
        <text>Endonucleolytic cleavage to 5'-phosphomonoester.</text>
        <dbReference type="EC" id="3.1.26.4"/>
    </reaction>
</comment>
<keyword evidence="19" id="KW-1185">Reference proteome</keyword>
<dbReference type="InterPro" id="IPR024567">
    <property type="entry name" value="RNase_HII/HIII_dom"/>
</dbReference>
<dbReference type="SUPFAM" id="SSF53098">
    <property type="entry name" value="Ribonuclease H-like"/>
    <property type="match status" value="1"/>
</dbReference>
<dbReference type="GO" id="GO:0043137">
    <property type="term" value="P:DNA replication, removal of RNA primer"/>
    <property type="evidence" value="ECO:0007669"/>
    <property type="project" value="TreeGrafter"/>
</dbReference>
<gene>
    <name evidence="14" type="primary">rnhB</name>
    <name evidence="18" type="ORF">CYPRO_2615</name>
</gene>
<evidence type="ECO:0000256" key="5">
    <source>
        <dbReference type="ARBA" id="ARBA00007383"/>
    </source>
</evidence>
<evidence type="ECO:0000256" key="4">
    <source>
        <dbReference type="ARBA" id="ARBA00004496"/>
    </source>
</evidence>
<evidence type="ECO:0000259" key="17">
    <source>
        <dbReference type="PROSITE" id="PS51975"/>
    </source>
</evidence>
<evidence type="ECO:0000256" key="6">
    <source>
        <dbReference type="ARBA" id="ARBA00012180"/>
    </source>
</evidence>
<reference evidence="18 19" key="1">
    <citation type="submission" date="2018-03" db="EMBL/GenBank/DDBJ databases">
        <title>Phenotypic and genomic properties of Cyclonatronum proteinivorum gen. nov., sp. nov., a haloalkaliphilic bacteroidete from soda lakes possessing Na+-translocating rhodopsin.</title>
        <authorList>
            <person name="Toshchakov S.V."/>
            <person name="Korzhenkov A."/>
            <person name="Samarov N.I."/>
            <person name="Kublanov I.V."/>
            <person name="Muntyan M.S."/>
            <person name="Sorokin D.Y."/>
        </authorList>
    </citation>
    <scope>NUCLEOTIDE SEQUENCE [LARGE SCALE GENOMIC DNA]</scope>
    <source>
        <strain evidence="18 19">Omega</strain>
    </source>
</reference>
<keyword evidence="10 14" id="KW-0479">Metal-binding</keyword>
<sequence length="220" mass="24607">MKKKNSMPIDMLHFEQQLWKQGFSRVMGLDEVGRGCLAGPVVAAGVILPDDFNCAGITDSKQIPTHALRCQVAERIRKEAVFYAVKECSPQEIDTHNILQASFLAMQKCVEAADPTPDFLLVDGNRFTASLIPYECVVKGDTRSASIAAASILAKVYRDELMYSMHQLYPWYGWDTNVGYPTRTHYAGLEACGISPLHRRSFRLRTDKVLTTAPRNGYES</sequence>
<evidence type="ECO:0000256" key="12">
    <source>
        <dbReference type="ARBA" id="ARBA00022801"/>
    </source>
</evidence>
<dbReference type="Pfam" id="PF01351">
    <property type="entry name" value="RNase_HII"/>
    <property type="match status" value="1"/>
</dbReference>